<dbReference type="PANTHER" id="PTHR11538:SF26">
    <property type="entry name" value="FERREDOXIN-FOLD ANTICODON-BINDING DOMAIN-CONTAINING PROTEIN 1"/>
    <property type="match status" value="1"/>
</dbReference>
<dbReference type="Pfam" id="PF10354">
    <property type="entry name" value="BMT5-like"/>
    <property type="match status" value="1"/>
</dbReference>
<gene>
    <name evidence="2" type="ORF">E2A64_15690</name>
</gene>
<name>A0A4V3A6Y3_9HYPH</name>
<dbReference type="GO" id="GO:0005737">
    <property type="term" value="C:cytoplasm"/>
    <property type="evidence" value="ECO:0007669"/>
    <property type="project" value="TreeGrafter"/>
</dbReference>
<accession>A0A4V3A6Y3</accession>
<dbReference type="EMBL" id="SMSI01000003">
    <property type="protein sequence ID" value="TDH35148.1"/>
    <property type="molecule type" value="Genomic_DNA"/>
</dbReference>
<dbReference type="GO" id="GO:0070042">
    <property type="term" value="F:rRNA (uridine-N3-)-methyltransferase activity"/>
    <property type="evidence" value="ECO:0007669"/>
    <property type="project" value="InterPro"/>
</dbReference>
<comment type="caution">
    <text evidence="2">The sequence shown here is derived from an EMBL/GenBank/DDBJ whole genome shotgun (WGS) entry which is preliminary data.</text>
</comment>
<reference evidence="2 3" key="1">
    <citation type="journal article" date="2013" name="Int. J. Syst. Evol. Microbiol.">
        <title>Hoeflea suaedae sp. nov., an endophytic bacterium isolated from the root of the halophyte Suaeda maritima.</title>
        <authorList>
            <person name="Chung E.J."/>
            <person name="Park J.A."/>
            <person name="Pramanik P."/>
            <person name="Bibi F."/>
            <person name="Jeon C.O."/>
            <person name="Chung Y.R."/>
        </authorList>
    </citation>
    <scope>NUCLEOTIDE SEQUENCE [LARGE SCALE GENOMIC DNA]</scope>
    <source>
        <strain evidence="2 3">YC6898</strain>
    </source>
</reference>
<dbReference type="InterPro" id="IPR029063">
    <property type="entry name" value="SAM-dependent_MTases_sf"/>
</dbReference>
<organism evidence="2 3">
    <name type="scientific">Pseudohoeflea suaedae</name>
    <dbReference type="NCBI Taxonomy" id="877384"/>
    <lineage>
        <taxon>Bacteria</taxon>
        <taxon>Pseudomonadati</taxon>
        <taxon>Pseudomonadota</taxon>
        <taxon>Alphaproteobacteria</taxon>
        <taxon>Hyphomicrobiales</taxon>
        <taxon>Rhizobiaceae</taxon>
        <taxon>Pseudohoeflea</taxon>
    </lineage>
</organism>
<evidence type="ECO:0000313" key="3">
    <source>
        <dbReference type="Proteomes" id="UP000295131"/>
    </source>
</evidence>
<protein>
    <submittedName>
        <fullName evidence="2">DUF2431 domain-containing protein</fullName>
    </submittedName>
</protein>
<keyword evidence="3" id="KW-1185">Reference proteome</keyword>
<dbReference type="SUPFAM" id="SSF53335">
    <property type="entry name" value="S-adenosyl-L-methionine-dependent methyltransferases"/>
    <property type="match status" value="1"/>
</dbReference>
<evidence type="ECO:0000259" key="1">
    <source>
        <dbReference type="Pfam" id="PF10354"/>
    </source>
</evidence>
<evidence type="ECO:0000313" key="2">
    <source>
        <dbReference type="EMBL" id="TDH35148.1"/>
    </source>
</evidence>
<feature type="domain" description="25S rRNA (uridine-N(3))-methyltransferase BMT5-like" evidence="1">
    <location>
        <begin position="50"/>
        <end position="208"/>
    </location>
</feature>
<dbReference type="RefSeq" id="WP_133285433.1">
    <property type="nucleotide sequence ID" value="NZ_SMSI01000003.1"/>
</dbReference>
<dbReference type="InterPro" id="IPR019446">
    <property type="entry name" value="BMT5-like"/>
</dbReference>
<dbReference type="OrthoDB" id="8444693at2"/>
<dbReference type="Proteomes" id="UP000295131">
    <property type="component" value="Unassembled WGS sequence"/>
</dbReference>
<dbReference type="AlphaFoldDB" id="A0A4V3A6Y3"/>
<sequence>MATATEYWHNEQAALQAYADTLSSALELKRVLDSRTPFNFVHAVRSGPALLVGEGNMSFSLSLAQMSGSAARSMTATVFKVPPVQDALMRQNAKKLISLGVTVRAGVDATRLSNWFGRQKFKLIVFQFPNVGSRIPIYGRNPNHVLIRRFLGSAANHLQPNGKVAITTLNSGHYDGAFDVDGAAARNSYEAPFAHPFKFSNFPGYIHVKTKDDGTSVASNDRECVTYIFSLKRNTNRKCLSGHR</sequence>
<dbReference type="GO" id="GO:0070475">
    <property type="term" value="P:rRNA base methylation"/>
    <property type="evidence" value="ECO:0007669"/>
    <property type="project" value="InterPro"/>
</dbReference>
<dbReference type="PANTHER" id="PTHR11538">
    <property type="entry name" value="PHENYLALANYL-TRNA SYNTHETASE"/>
    <property type="match status" value="1"/>
</dbReference>
<proteinExistence type="predicted"/>